<keyword evidence="1" id="KW-1133">Transmembrane helix</keyword>
<keyword evidence="3" id="KW-1185">Reference proteome</keyword>
<dbReference type="Proteomes" id="UP001291309">
    <property type="component" value="Unassembled WGS sequence"/>
</dbReference>
<reference evidence="2 3" key="1">
    <citation type="submission" date="2023-12" db="EMBL/GenBank/DDBJ databases">
        <title>the genome sequence of Hyalangium sp. s54d21.</title>
        <authorList>
            <person name="Zhang X."/>
        </authorList>
    </citation>
    <scope>NUCLEOTIDE SEQUENCE [LARGE SCALE GENOMIC DNA]</scope>
    <source>
        <strain evidence="3">s54d21</strain>
    </source>
</reference>
<dbReference type="GO" id="GO:0016787">
    <property type="term" value="F:hydrolase activity"/>
    <property type="evidence" value="ECO:0007669"/>
    <property type="project" value="UniProtKB-KW"/>
</dbReference>
<keyword evidence="1" id="KW-0472">Membrane</keyword>
<protein>
    <submittedName>
        <fullName evidence="2">Glycoside hydrolase family 18 protein</fullName>
    </submittedName>
</protein>
<evidence type="ECO:0000256" key="1">
    <source>
        <dbReference type="SAM" id="Phobius"/>
    </source>
</evidence>
<accession>A0ABU5H704</accession>
<evidence type="ECO:0000313" key="3">
    <source>
        <dbReference type="Proteomes" id="UP001291309"/>
    </source>
</evidence>
<dbReference type="EMBL" id="JAXIVS010000005">
    <property type="protein sequence ID" value="MDY7227875.1"/>
    <property type="molecule type" value="Genomic_DNA"/>
</dbReference>
<dbReference type="Gene3D" id="3.20.20.80">
    <property type="entry name" value="Glycosidases"/>
    <property type="match status" value="1"/>
</dbReference>
<dbReference type="SUPFAM" id="SSF51445">
    <property type="entry name" value="(Trans)glycosidases"/>
    <property type="match status" value="1"/>
</dbReference>
<evidence type="ECO:0000313" key="2">
    <source>
        <dbReference type="EMBL" id="MDY7227875.1"/>
    </source>
</evidence>
<dbReference type="InterPro" id="IPR017853">
    <property type="entry name" value="GH"/>
</dbReference>
<name>A0ABU5H704_9BACT</name>
<comment type="caution">
    <text evidence="2">The sequence shown here is derived from an EMBL/GenBank/DDBJ whole genome shotgun (WGS) entry which is preliminary data.</text>
</comment>
<gene>
    <name evidence="2" type="ORF">SYV04_15775</name>
</gene>
<proteinExistence type="predicted"/>
<keyword evidence="1" id="KW-0812">Transmembrane</keyword>
<feature type="transmembrane region" description="Helical" evidence="1">
    <location>
        <begin position="16"/>
        <end position="36"/>
    </location>
</feature>
<dbReference type="RefSeq" id="WP_321546604.1">
    <property type="nucleotide sequence ID" value="NZ_JAXIVS010000005.1"/>
</dbReference>
<keyword evidence="2" id="KW-0378">Hydrolase</keyword>
<sequence length="344" mass="39136">MSAAAKIWSLVRRPGWRILTPVITLALLVCLGYALWSPGQDVTDGRHDLGRNGMWLQHGWMGDDSWFERNNKKDRIPHFRDSARVAELAQRLREHRITDVFPHVAPAQLDGKLPPVDSVQTERFLQGMEGFRVMPWVGGVLDDDCFPKIPGWRAGFVRSIQELFQAHPRLAGVHVNIEPWPSGHPELLTLLEEIRAVLPPGKLLSVAAYPPPTRWHPYTEVHWDAAYYREVARRTDQLAVMMYDTALRVPKVYQWLMTEWTQEVLAWSGGTPVLLGLPAYEDTGVGYHHPHVENVPTGLRGIHAGLSARSLPANYQGVALYSDWVMDDAEWRHLREHFLKPASP</sequence>
<organism evidence="2 3">
    <name type="scientific">Hyalangium rubrum</name>
    <dbReference type="NCBI Taxonomy" id="3103134"/>
    <lineage>
        <taxon>Bacteria</taxon>
        <taxon>Pseudomonadati</taxon>
        <taxon>Myxococcota</taxon>
        <taxon>Myxococcia</taxon>
        <taxon>Myxococcales</taxon>
        <taxon>Cystobacterineae</taxon>
        <taxon>Archangiaceae</taxon>
        <taxon>Hyalangium</taxon>
    </lineage>
</organism>